<gene>
    <name evidence="19" type="primary">PECAM1</name>
</gene>
<dbReference type="GO" id="GO:0007266">
    <property type="term" value="P:Rho protein signal transduction"/>
    <property type="evidence" value="ECO:0007669"/>
    <property type="project" value="Ensembl"/>
</dbReference>
<name>G3T9Q3_LOXAF</name>
<dbReference type="GO" id="GO:0001886">
    <property type="term" value="P:endothelial cell morphogenesis"/>
    <property type="evidence" value="ECO:0007669"/>
    <property type="project" value="Ensembl"/>
</dbReference>
<dbReference type="FunCoup" id="G3T9Q3">
    <property type="interactions" value="53"/>
</dbReference>
<dbReference type="Pfam" id="PF17736">
    <property type="entry name" value="Ig_C17orf99"/>
    <property type="match status" value="1"/>
</dbReference>
<dbReference type="GO" id="GO:0007159">
    <property type="term" value="P:leukocyte cell-cell adhesion"/>
    <property type="evidence" value="ECO:0007669"/>
    <property type="project" value="Ensembl"/>
</dbReference>
<evidence type="ECO:0000313" key="20">
    <source>
        <dbReference type="Proteomes" id="UP000007646"/>
    </source>
</evidence>
<dbReference type="GO" id="GO:0005615">
    <property type="term" value="C:extracellular space"/>
    <property type="evidence" value="ECO:0007669"/>
    <property type="project" value="Ensembl"/>
</dbReference>
<dbReference type="GO" id="GO:0090673">
    <property type="term" value="P:endothelial cell-matrix adhesion"/>
    <property type="evidence" value="ECO:0007669"/>
    <property type="project" value="Ensembl"/>
</dbReference>
<dbReference type="GO" id="GO:0009897">
    <property type="term" value="C:external side of plasma membrane"/>
    <property type="evidence" value="ECO:0007669"/>
    <property type="project" value="Ensembl"/>
</dbReference>
<evidence type="ECO:0000256" key="6">
    <source>
        <dbReference type="ARBA" id="ARBA00022692"/>
    </source>
</evidence>
<evidence type="ECO:0000256" key="7">
    <source>
        <dbReference type="ARBA" id="ARBA00022729"/>
    </source>
</evidence>
<organism evidence="19 20">
    <name type="scientific">Loxodonta africana</name>
    <name type="common">African elephant</name>
    <dbReference type="NCBI Taxonomy" id="9785"/>
    <lineage>
        <taxon>Eukaryota</taxon>
        <taxon>Metazoa</taxon>
        <taxon>Chordata</taxon>
        <taxon>Craniata</taxon>
        <taxon>Vertebrata</taxon>
        <taxon>Euteleostomi</taxon>
        <taxon>Mammalia</taxon>
        <taxon>Eutheria</taxon>
        <taxon>Afrotheria</taxon>
        <taxon>Proboscidea</taxon>
        <taxon>Elephantidae</taxon>
        <taxon>Loxodonta</taxon>
    </lineage>
</organism>
<evidence type="ECO:0000256" key="1">
    <source>
        <dbReference type="ARBA" id="ARBA00004251"/>
    </source>
</evidence>
<keyword evidence="8" id="KW-0677">Repeat</keyword>
<feature type="domain" description="Ig-like" evidence="18">
    <location>
        <begin position="298"/>
        <end position="373"/>
    </location>
</feature>
<dbReference type="GO" id="GO:0006955">
    <property type="term" value="P:immune response"/>
    <property type="evidence" value="ECO:0007669"/>
    <property type="project" value="TreeGrafter"/>
</dbReference>
<dbReference type="Proteomes" id="UP000007646">
    <property type="component" value="Unassembled WGS sequence"/>
</dbReference>
<reference evidence="19 20" key="1">
    <citation type="submission" date="2009-06" db="EMBL/GenBank/DDBJ databases">
        <title>The Genome Sequence of Loxodonta africana (African elephant).</title>
        <authorList>
            <person name="Di Palma F."/>
            <person name="Heiman D."/>
            <person name="Young S."/>
            <person name="Johnson J."/>
            <person name="Lander E.S."/>
            <person name="Lindblad-Toh K."/>
        </authorList>
    </citation>
    <scope>NUCLEOTIDE SEQUENCE [LARGE SCALE GENOMIC DNA]</scope>
    <source>
        <strain evidence="19 20">Isolate ISIS603380</strain>
    </source>
</reference>
<dbReference type="GO" id="GO:0005829">
    <property type="term" value="C:cytosol"/>
    <property type="evidence" value="ECO:0007669"/>
    <property type="project" value="Ensembl"/>
</dbReference>
<dbReference type="Pfam" id="PF13895">
    <property type="entry name" value="Ig_2"/>
    <property type="match status" value="2"/>
</dbReference>
<evidence type="ECO:0000256" key="10">
    <source>
        <dbReference type="ARBA" id="ARBA00022949"/>
    </source>
</evidence>
<evidence type="ECO:0000256" key="11">
    <source>
        <dbReference type="ARBA" id="ARBA00022989"/>
    </source>
</evidence>
<dbReference type="GO" id="GO:0070830">
    <property type="term" value="P:bicellular tight junction assembly"/>
    <property type="evidence" value="ECO:0007669"/>
    <property type="project" value="Ensembl"/>
</dbReference>
<evidence type="ECO:0000313" key="19">
    <source>
        <dbReference type="Ensembl" id="ENSLAFP00000010535.4"/>
    </source>
</evidence>
<keyword evidence="4" id="KW-1003">Cell membrane</keyword>
<keyword evidence="12 17" id="KW-0472">Membrane</keyword>
<feature type="domain" description="Ig-like" evidence="18">
    <location>
        <begin position="468"/>
        <end position="560"/>
    </location>
</feature>
<dbReference type="InterPro" id="IPR003599">
    <property type="entry name" value="Ig_sub"/>
</dbReference>
<dbReference type="GO" id="GO:0032991">
    <property type="term" value="C:protein-containing complex"/>
    <property type="evidence" value="ECO:0007669"/>
    <property type="project" value="Ensembl"/>
</dbReference>
<dbReference type="AlphaFoldDB" id="G3T9Q3"/>
<dbReference type="GO" id="GO:0042803">
    <property type="term" value="F:protein homodimerization activity"/>
    <property type="evidence" value="ECO:0007669"/>
    <property type="project" value="Ensembl"/>
</dbReference>
<keyword evidence="7" id="KW-0732">Signal</keyword>
<dbReference type="GO" id="GO:0150107">
    <property type="term" value="P:positive regulation of protein localization to cell-cell junction"/>
    <property type="evidence" value="ECO:0007669"/>
    <property type="project" value="Ensembl"/>
</dbReference>
<dbReference type="GO" id="GO:0005654">
    <property type="term" value="C:nucleoplasm"/>
    <property type="evidence" value="ECO:0007669"/>
    <property type="project" value="Ensembl"/>
</dbReference>
<evidence type="ECO:0000256" key="15">
    <source>
        <dbReference type="ARBA" id="ARBA00023319"/>
    </source>
</evidence>
<dbReference type="GO" id="GO:0071260">
    <property type="term" value="P:cellular response to mechanical stimulus"/>
    <property type="evidence" value="ECO:0007669"/>
    <property type="project" value="Ensembl"/>
</dbReference>
<feature type="transmembrane region" description="Helical" evidence="17">
    <location>
        <begin position="572"/>
        <end position="593"/>
    </location>
</feature>
<evidence type="ECO:0000256" key="9">
    <source>
        <dbReference type="ARBA" id="ARBA00022889"/>
    </source>
</evidence>
<dbReference type="GO" id="GO:0045121">
    <property type="term" value="C:membrane raft"/>
    <property type="evidence" value="ECO:0007669"/>
    <property type="project" value="UniProtKB-SubCell"/>
</dbReference>
<dbReference type="Gene3D" id="2.60.40.10">
    <property type="entry name" value="Immunoglobulins"/>
    <property type="match status" value="5"/>
</dbReference>
<dbReference type="GO" id="GO:0006909">
    <property type="term" value="P:phagocytosis"/>
    <property type="evidence" value="ECO:0007669"/>
    <property type="project" value="Ensembl"/>
</dbReference>
<proteinExistence type="predicted"/>
<dbReference type="GO" id="GO:0007156">
    <property type="term" value="P:homophilic cell adhesion via plasma membrane adhesion molecules"/>
    <property type="evidence" value="ECO:0007669"/>
    <property type="project" value="Ensembl"/>
</dbReference>
<protein>
    <recommendedName>
        <fullName evidence="16">Platelet endothelial cell adhesion molecule</fullName>
    </recommendedName>
</protein>
<dbReference type="GO" id="GO:0072011">
    <property type="term" value="P:glomerular endothelium development"/>
    <property type="evidence" value="ECO:0007669"/>
    <property type="project" value="Ensembl"/>
</dbReference>
<reference evidence="19" key="3">
    <citation type="submission" date="2025-09" db="UniProtKB">
        <authorList>
            <consortium name="Ensembl"/>
        </authorList>
    </citation>
    <scope>IDENTIFICATION</scope>
    <source>
        <strain evidence="19">Isolate ISIS603380</strain>
    </source>
</reference>
<dbReference type="GO" id="GO:0043542">
    <property type="term" value="P:endothelial cell migration"/>
    <property type="evidence" value="ECO:0007669"/>
    <property type="project" value="Ensembl"/>
</dbReference>
<dbReference type="GO" id="GO:0035696">
    <property type="term" value="P:monocyte extravasation"/>
    <property type="evidence" value="ECO:0007669"/>
    <property type="project" value="Ensembl"/>
</dbReference>
<dbReference type="GO" id="GO:0030335">
    <property type="term" value="P:positive regulation of cell migration"/>
    <property type="evidence" value="ECO:0007669"/>
    <property type="project" value="Ensembl"/>
</dbReference>
<dbReference type="GO" id="GO:0050904">
    <property type="term" value="P:diapedesis"/>
    <property type="evidence" value="ECO:0007669"/>
    <property type="project" value="Ensembl"/>
</dbReference>
<sequence length="709" mass="79518">AFTINSVRMESLPEWTVPNGRNLTLQCIVDISTTSSVKAQHLVLFYKDDVMFYNVSSVENMESYFIPQARVYNSGKYKCTVILNNKEKTTPEYQVLVQGVPSPRVTLDKKEVTEGGVVTVNCSVEEEKPPIYFKIEKVLQESKKVKQTRDKTSQNQNFVTMEFPVEEQDHILIFRCQAMIISGIQMQHSDTTKSELVTVMESFSIPKFHISPAGMITEGDQLHIKCTIQVTHLVRASPEVIIQKDKVIVATSKNGNEAVYSVMATEEQNGNYTCKVEASRISKISSIMVNITELFSKPKLESSTTCLDEGETLSLWCTIPGAPPAKFTIQKENMTVTQTQNFTKVTSEWDSGAYTCTAAIGNVVKRSNKVQITVCEMLSEPRIFYDTRSEVIKGRTIAISCHSTKGTLPISYILNASKILEYVQKSSNDPAVFEVKPTKDTEYQCIADNCHSRGKKISRVLKIKVIAPVDEVKLTIMLNEEVESGKDIVLQCSVNEGSGPITYSFYRKDEDKSFYDVTSNDTHEFWHKSQASKEHEGQYYCKASNRANVPERIPQSNMLTVRVFLAPWKKGLIAVAVIGVIIATLILGTRCYFLKKAKAKQMPVEMSRPAAPLLNANNEKISSDPNSEANSHYGYSEYVGNHAMKILNENKAEPLNLDVEYTEVEVSSTEPHRAPEMKGTETVYSEIRKADPGYTYNRTSKVCSQLMGN</sequence>
<keyword evidence="5" id="KW-0597">Phosphoprotein</keyword>
<dbReference type="GO" id="GO:0051897">
    <property type="term" value="P:positive regulation of phosphatidylinositol 3-kinase/protein kinase B signal transduction"/>
    <property type="evidence" value="ECO:0007669"/>
    <property type="project" value="Ensembl"/>
</dbReference>
<dbReference type="GO" id="GO:0042060">
    <property type="term" value="P:wound healing"/>
    <property type="evidence" value="ECO:0007669"/>
    <property type="project" value="Ensembl"/>
</dbReference>
<dbReference type="PANTHER" id="PTHR11481">
    <property type="entry name" value="IMMUNOGLOBULIN FC RECEPTOR"/>
    <property type="match status" value="1"/>
</dbReference>
<dbReference type="GO" id="GO:0030485">
    <property type="term" value="C:smooth muscle contractile fiber"/>
    <property type="evidence" value="ECO:0007669"/>
    <property type="project" value="Ensembl"/>
</dbReference>
<dbReference type="Ensembl" id="ENSLAFT00000012601.4">
    <property type="protein sequence ID" value="ENSLAFP00000010535.4"/>
    <property type="gene ID" value="ENSLAFG00000012603.4"/>
</dbReference>
<dbReference type="OMA" id="FLSCDYE"/>
<dbReference type="STRING" id="9785.ENSLAFP00000010535"/>
<dbReference type="InterPro" id="IPR036179">
    <property type="entry name" value="Ig-like_dom_sf"/>
</dbReference>
<dbReference type="GO" id="GO:0050982">
    <property type="term" value="P:detection of mechanical stimulus"/>
    <property type="evidence" value="ECO:0007669"/>
    <property type="project" value="Ensembl"/>
</dbReference>
<keyword evidence="20" id="KW-1185">Reference proteome</keyword>
<dbReference type="FunFam" id="2.60.40.10:FF:001919">
    <property type="entry name" value="Platelet endothelial cell adhesion molecule"/>
    <property type="match status" value="1"/>
</dbReference>
<keyword evidence="15" id="KW-0393">Immunoglobulin domain</keyword>
<dbReference type="InterPro" id="IPR040878">
    <property type="entry name" value="IL-40-like_Ig"/>
</dbReference>
<dbReference type="Pfam" id="PF13927">
    <property type="entry name" value="Ig_3"/>
    <property type="match status" value="1"/>
</dbReference>
<evidence type="ECO:0000256" key="5">
    <source>
        <dbReference type="ARBA" id="ARBA00022553"/>
    </source>
</evidence>
<dbReference type="InParanoid" id="G3T9Q3"/>
<dbReference type="SUPFAM" id="SSF48726">
    <property type="entry name" value="Immunoglobulin"/>
    <property type="match status" value="4"/>
</dbReference>
<evidence type="ECO:0000256" key="14">
    <source>
        <dbReference type="ARBA" id="ARBA00023180"/>
    </source>
</evidence>
<evidence type="ECO:0000256" key="3">
    <source>
        <dbReference type="ARBA" id="ARBA00004285"/>
    </source>
</evidence>
<comment type="subcellular location">
    <subcellularLocation>
        <location evidence="2">Cell junction</location>
    </subcellularLocation>
    <subcellularLocation>
        <location evidence="1">Cell membrane</location>
        <topology evidence="1">Single-pass type I membrane protein</topology>
    </subcellularLocation>
    <subcellularLocation>
        <location evidence="3">Membrane raft</location>
    </subcellularLocation>
</comment>
<dbReference type="InterPro" id="IPR007110">
    <property type="entry name" value="Ig-like_dom"/>
</dbReference>
<dbReference type="GO" id="GO:0005730">
    <property type="term" value="C:nucleolus"/>
    <property type="evidence" value="ECO:0007669"/>
    <property type="project" value="Ensembl"/>
</dbReference>
<keyword evidence="6 17" id="KW-0812">Transmembrane</keyword>
<keyword evidence="14" id="KW-0325">Glycoprotein</keyword>
<evidence type="ECO:0000256" key="16">
    <source>
        <dbReference type="ARBA" id="ARBA00049765"/>
    </source>
</evidence>
<dbReference type="GO" id="GO:0043410">
    <property type="term" value="P:positive regulation of MAPK cascade"/>
    <property type="evidence" value="ECO:0007669"/>
    <property type="project" value="Ensembl"/>
</dbReference>
<keyword evidence="13" id="KW-1015">Disulfide bond</keyword>
<dbReference type="HOGENOM" id="CLU_024558_0_0_1"/>
<dbReference type="GO" id="GO:0072672">
    <property type="term" value="P:neutrophil extravasation"/>
    <property type="evidence" value="ECO:0007669"/>
    <property type="project" value="Ensembl"/>
</dbReference>
<feature type="domain" description="Ig-like" evidence="18">
    <location>
        <begin position="206"/>
        <end position="285"/>
    </location>
</feature>
<dbReference type="GeneTree" id="ENSGT01140000282577"/>
<dbReference type="GO" id="GO:0001525">
    <property type="term" value="P:angiogenesis"/>
    <property type="evidence" value="ECO:0007669"/>
    <property type="project" value="Ensembl"/>
</dbReference>
<keyword evidence="9" id="KW-0130">Cell adhesion</keyword>
<evidence type="ECO:0000259" key="18">
    <source>
        <dbReference type="PROSITE" id="PS50835"/>
    </source>
</evidence>
<evidence type="ECO:0000256" key="2">
    <source>
        <dbReference type="ARBA" id="ARBA00004282"/>
    </source>
</evidence>
<keyword evidence="11 17" id="KW-1133">Transmembrane helix</keyword>
<evidence type="ECO:0000256" key="4">
    <source>
        <dbReference type="ARBA" id="ARBA00022475"/>
    </source>
</evidence>
<dbReference type="InterPro" id="IPR013783">
    <property type="entry name" value="Ig-like_fold"/>
</dbReference>
<dbReference type="InterPro" id="IPR050488">
    <property type="entry name" value="Ig_Fc_receptor"/>
</dbReference>
<dbReference type="GO" id="GO:0044291">
    <property type="term" value="C:cell-cell contact zone"/>
    <property type="evidence" value="ECO:0007669"/>
    <property type="project" value="Ensembl"/>
</dbReference>
<dbReference type="PROSITE" id="PS50835">
    <property type="entry name" value="IG_LIKE"/>
    <property type="match status" value="3"/>
</dbReference>
<evidence type="ECO:0000256" key="13">
    <source>
        <dbReference type="ARBA" id="ARBA00023157"/>
    </source>
</evidence>
<dbReference type="GO" id="GO:0004888">
    <property type="term" value="F:transmembrane signaling receptor activity"/>
    <property type="evidence" value="ECO:0007669"/>
    <property type="project" value="TreeGrafter"/>
</dbReference>
<evidence type="ECO:0000256" key="17">
    <source>
        <dbReference type="SAM" id="Phobius"/>
    </source>
</evidence>
<dbReference type="SMART" id="SM00409">
    <property type="entry name" value="IG"/>
    <property type="match status" value="4"/>
</dbReference>
<dbReference type="GO" id="GO:0042311">
    <property type="term" value="P:vasodilation"/>
    <property type="evidence" value="ECO:0007669"/>
    <property type="project" value="Ensembl"/>
</dbReference>
<accession>G3T9Q3</accession>
<dbReference type="GO" id="GO:0061028">
    <property type="term" value="P:establishment of endothelial barrier"/>
    <property type="evidence" value="ECO:0007669"/>
    <property type="project" value="Ensembl"/>
</dbReference>
<reference evidence="19" key="2">
    <citation type="submission" date="2025-08" db="UniProtKB">
        <authorList>
            <consortium name="Ensembl"/>
        </authorList>
    </citation>
    <scope>IDENTIFICATION</scope>
    <source>
        <strain evidence="19">Isolate ISIS603380</strain>
    </source>
</reference>
<dbReference type="GO" id="GO:0007166">
    <property type="term" value="P:cell surface receptor signaling pathway"/>
    <property type="evidence" value="ECO:0007669"/>
    <property type="project" value="Ensembl"/>
</dbReference>
<dbReference type="eggNOG" id="ENOG502QW63">
    <property type="taxonomic scope" value="Eukaryota"/>
</dbReference>
<evidence type="ECO:0000256" key="8">
    <source>
        <dbReference type="ARBA" id="ARBA00022737"/>
    </source>
</evidence>
<evidence type="ECO:0000256" key="12">
    <source>
        <dbReference type="ARBA" id="ARBA00023136"/>
    </source>
</evidence>
<keyword evidence="10" id="KW-0965">Cell junction</keyword>
<dbReference type="PANTHER" id="PTHR11481:SF5">
    <property type="entry name" value="PLATELET ENDOTHELIAL CELL ADHESION MOLECULE"/>
    <property type="match status" value="1"/>
</dbReference>